<feature type="compositionally biased region" description="Gly residues" evidence="1">
    <location>
        <begin position="96"/>
        <end position="105"/>
    </location>
</feature>
<proteinExistence type="predicted"/>
<evidence type="ECO:0000313" key="2">
    <source>
        <dbReference type="EMBL" id="NYD39949.1"/>
    </source>
</evidence>
<reference evidence="3 4" key="1">
    <citation type="submission" date="2020-07" db="EMBL/GenBank/DDBJ databases">
        <title>Sequencing the genomes of 1000 actinobacteria strains.</title>
        <authorList>
            <person name="Klenk H.-P."/>
        </authorList>
    </citation>
    <scope>NUCLEOTIDE SEQUENCE [LARGE SCALE GENOMIC DNA]</scope>
    <source>
        <strain evidence="3 4">DSM 21350</strain>
    </source>
</reference>
<comment type="caution">
    <text evidence="3">The sequence shown here is derived from an EMBL/GenBank/DDBJ whole genome shotgun (WGS) entry which is preliminary data.</text>
</comment>
<evidence type="ECO:0000313" key="4">
    <source>
        <dbReference type="Proteomes" id="UP000535511"/>
    </source>
</evidence>
<feature type="region of interest" description="Disordered" evidence="1">
    <location>
        <begin position="1"/>
        <end position="25"/>
    </location>
</feature>
<keyword evidence="4" id="KW-1185">Reference proteome</keyword>
<name>A0A7Y9EAN1_9ACTN</name>
<evidence type="ECO:0000256" key="1">
    <source>
        <dbReference type="SAM" id="MobiDB-lite"/>
    </source>
</evidence>
<dbReference type="Proteomes" id="UP000535511">
    <property type="component" value="Unassembled WGS sequence"/>
</dbReference>
<dbReference type="EMBL" id="JACCBG010000001">
    <property type="protein sequence ID" value="NYD39949.1"/>
    <property type="molecule type" value="Genomic_DNA"/>
</dbReference>
<dbReference type="AlphaFoldDB" id="A0A7Y9EAN1"/>
<gene>
    <name evidence="2" type="ORF">BJZ21_000032</name>
    <name evidence="3" type="ORF">BJZ21_004064</name>
</gene>
<dbReference type="EMBL" id="JACCBG010000001">
    <property type="protein sequence ID" value="NYD43981.1"/>
    <property type="molecule type" value="Genomic_DNA"/>
</dbReference>
<protein>
    <submittedName>
        <fullName evidence="3">Uncharacterized protein</fullName>
    </submittedName>
</protein>
<accession>A0A7Y9EAN1</accession>
<dbReference type="RefSeq" id="WP_179661900.1">
    <property type="nucleotide sequence ID" value="NZ_JACCBG010000001.1"/>
</dbReference>
<evidence type="ECO:0000313" key="3">
    <source>
        <dbReference type="EMBL" id="NYD43981.1"/>
    </source>
</evidence>
<sequence>MIAPPGTAHVAEPLPGYQAGGRTAPTSKRDAFRILRAELGVTGAQAHALYVAYERDVADAMRIGNDTGRSDLTFIDWLMRQAPSQRPRSRRRWRVGEGGGWAVTS</sequence>
<organism evidence="3 4">
    <name type="scientific">Nocardioides panaciterrulae</name>
    <dbReference type="NCBI Taxonomy" id="661492"/>
    <lineage>
        <taxon>Bacteria</taxon>
        <taxon>Bacillati</taxon>
        <taxon>Actinomycetota</taxon>
        <taxon>Actinomycetes</taxon>
        <taxon>Propionibacteriales</taxon>
        <taxon>Nocardioidaceae</taxon>
        <taxon>Nocardioides</taxon>
    </lineage>
</organism>
<feature type="region of interest" description="Disordered" evidence="1">
    <location>
        <begin position="86"/>
        <end position="105"/>
    </location>
</feature>